<sequence length="218" mass="23419">MPFERSSLPRWVHAFALLRDRTVTREEPGRLHSVAEDGSSYEITCPWPGTGGLASLLGDTELSSHQGQTRLTFLGPPDESAGRELVARGWSLSDRRVLLAALANDVEQVVSLPETATLFEAPMADYDVVEIADFDATAGRGRIRFGEDFALLGDPSITATSNIEQFRAAILANLAAAAARQGLPVLFMVTSADTATGIRAERAAGWSNATQLTTFTRA</sequence>
<evidence type="ECO:0000313" key="1">
    <source>
        <dbReference type="EMBL" id="MBP2372202.1"/>
    </source>
</evidence>
<proteinExistence type="predicted"/>
<evidence type="ECO:0000313" key="2">
    <source>
        <dbReference type="Proteomes" id="UP000766570"/>
    </source>
</evidence>
<reference evidence="1 2" key="1">
    <citation type="submission" date="2021-03" db="EMBL/GenBank/DDBJ databases">
        <title>Sequencing the genomes of 1000 actinobacteria strains.</title>
        <authorList>
            <person name="Klenk H.-P."/>
        </authorList>
    </citation>
    <scope>NUCLEOTIDE SEQUENCE [LARGE SCALE GENOMIC DNA]</scope>
    <source>
        <strain evidence="1 2">DSM 15454</strain>
    </source>
</reference>
<protein>
    <submittedName>
        <fullName evidence="1">Uncharacterized protein</fullName>
    </submittedName>
</protein>
<accession>A0ABS4W7M4</accession>
<keyword evidence="2" id="KW-1185">Reference proteome</keyword>
<dbReference type="Proteomes" id="UP000766570">
    <property type="component" value="Unassembled WGS sequence"/>
</dbReference>
<organism evidence="1 2">
    <name type="scientific">Paeniglutamicibacter psychrophenolicus</name>
    <dbReference type="NCBI Taxonomy" id="257454"/>
    <lineage>
        <taxon>Bacteria</taxon>
        <taxon>Bacillati</taxon>
        <taxon>Actinomycetota</taxon>
        <taxon>Actinomycetes</taxon>
        <taxon>Micrococcales</taxon>
        <taxon>Micrococcaceae</taxon>
        <taxon>Paeniglutamicibacter</taxon>
    </lineage>
</organism>
<dbReference type="RefSeq" id="WP_209905550.1">
    <property type="nucleotide sequence ID" value="NZ_BAAAMI010000009.1"/>
</dbReference>
<comment type="caution">
    <text evidence="1">The sequence shown here is derived from an EMBL/GenBank/DDBJ whole genome shotgun (WGS) entry which is preliminary data.</text>
</comment>
<dbReference type="EMBL" id="JAGIOE010000001">
    <property type="protein sequence ID" value="MBP2372202.1"/>
    <property type="molecule type" value="Genomic_DNA"/>
</dbReference>
<name>A0ABS4W7M4_9MICC</name>
<gene>
    <name evidence="1" type="ORF">JOF46_000114</name>
</gene>